<protein>
    <recommendedName>
        <fullName evidence="3">DNA-binding protein</fullName>
    </recommendedName>
</protein>
<comment type="caution">
    <text evidence="1">The sequence shown here is derived from an EMBL/GenBank/DDBJ whole genome shotgun (WGS) entry which is preliminary data.</text>
</comment>
<accession>A0A8G1ZHG5</accession>
<evidence type="ECO:0000313" key="2">
    <source>
        <dbReference type="Proteomes" id="UP000291572"/>
    </source>
</evidence>
<gene>
    <name evidence="1" type="ORF">EWH12_06530</name>
</gene>
<organism evidence="1 2">
    <name type="scientific">Sphingobium cupriresistens</name>
    <dbReference type="NCBI Taxonomy" id="1132417"/>
    <lineage>
        <taxon>Bacteria</taxon>
        <taxon>Pseudomonadati</taxon>
        <taxon>Pseudomonadota</taxon>
        <taxon>Alphaproteobacteria</taxon>
        <taxon>Sphingomonadales</taxon>
        <taxon>Sphingomonadaceae</taxon>
        <taxon>Sphingobium</taxon>
    </lineage>
</organism>
<evidence type="ECO:0008006" key="3">
    <source>
        <dbReference type="Google" id="ProtNLM"/>
    </source>
</evidence>
<dbReference type="InterPro" id="IPR010093">
    <property type="entry name" value="SinI_DNA-bd"/>
</dbReference>
<evidence type="ECO:0000313" key="1">
    <source>
        <dbReference type="EMBL" id="RYM12642.1"/>
    </source>
</evidence>
<dbReference type="OrthoDB" id="7863944at2"/>
<reference evidence="1 2" key="1">
    <citation type="submission" date="2019-02" db="EMBL/GenBank/DDBJ databases">
        <authorList>
            <person name="Feng G."/>
        </authorList>
    </citation>
    <scope>NUCLEOTIDE SEQUENCE [LARGE SCALE GENOMIC DNA]</scope>
    <source>
        <strain evidence="1 2">CCTCC AB 2011146</strain>
    </source>
</reference>
<dbReference type="AlphaFoldDB" id="A0A8G1ZHG5"/>
<dbReference type="EMBL" id="SEOO01000008">
    <property type="protein sequence ID" value="RYM12642.1"/>
    <property type="molecule type" value="Genomic_DNA"/>
</dbReference>
<dbReference type="NCBIfam" id="TIGR01764">
    <property type="entry name" value="excise"/>
    <property type="match status" value="1"/>
</dbReference>
<name>A0A8G1ZHG5_9SPHN</name>
<dbReference type="RefSeq" id="WP_129926144.1">
    <property type="nucleotide sequence ID" value="NZ_SEOO01000008.1"/>
</dbReference>
<sequence>MGHDRTGWPESRIRSLIASNKIRYLRIGKNILIPADALEEYVRVNTVMPEGTAE</sequence>
<proteinExistence type="predicted"/>
<dbReference type="GO" id="GO:0003677">
    <property type="term" value="F:DNA binding"/>
    <property type="evidence" value="ECO:0007669"/>
    <property type="project" value="InterPro"/>
</dbReference>
<dbReference type="Proteomes" id="UP000291572">
    <property type="component" value="Unassembled WGS sequence"/>
</dbReference>